<dbReference type="STRING" id="1120923.SAMN02746095_00125"/>
<dbReference type="SUPFAM" id="SSF53756">
    <property type="entry name" value="UDP-Glycosyltransferase/glycogen phosphorylase"/>
    <property type="match status" value="1"/>
</dbReference>
<proteinExistence type="predicted"/>
<accession>A0A0D6PHK1</accession>
<dbReference type="Gene3D" id="2.170.16.10">
    <property type="entry name" value="Hedgehog/Intein (Hint) domain"/>
    <property type="match status" value="1"/>
</dbReference>
<evidence type="ECO:0000313" key="3">
    <source>
        <dbReference type="EMBL" id="GAN80856.1"/>
    </source>
</evidence>
<dbReference type="Gene3D" id="3.40.50.2000">
    <property type="entry name" value="Glycogen Phosphorylase B"/>
    <property type="match status" value="2"/>
</dbReference>
<dbReference type="Pfam" id="PF13403">
    <property type="entry name" value="Hint_2"/>
    <property type="match status" value="1"/>
</dbReference>
<dbReference type="CDD" id="cd03801">
    <property type="entry name" value="GT4_PimA-like"/>
    <property type="match status" value="1"/>
</dbReference>
<feature type="domain" description="Hedgehog/Intein (Hint)" evidence="2">
    <location>
        <begin position="980"/>
        <end position="1115"/>
    </location>
</feature>
<organism evidence="3 4">
    <name type="scientific">Acidocella aminolytica 101 = DSM 11237</name>
    <dbReference type="NCBI Taxonomy" id="1120923"/>
    <lineage>
        <taxon>Bacteria</taxon>
        <taxon>Pseudomonadati</taxon>
        <taxon>Pseudomonadota</taxon>
        <taxon>Alphaproteobacteria</taxon>
        <taxon>Acetobacterales</taxon>
        <taxon>Acidocellaceae</taxon>
        <taxon>Acidocella</taxon>
    </lineage>
</organism>
<evidence type="ECO:0000256" key="1">
    <source>
        <dbReference type="ARBA" id="ARBA00022679"/>
    </source>
</evidence>
<dbReference type="PANTHER" id="PTHR46401">
    <property type="entry name" value="GLYCOSYLTRANSFERASE WBBK-RELATED"/>
    <property type="match status" value="1"/>
</dbReference>
<evidence type="ECO:0000259" key="2">
    <source>
        <dbReference type="Pfam" id="PF13403"/>
    </source>
</evidence>
<reference evidence="3 4" key="1">
    <citation type="submission" date="2012-11" db="EMBL/GenBank/DDBJ databases">
        <title>Whole genome sequence of Acidocella aminolytica 101 = DSM 11237.</title>
        <authorList>
            <person name="Azuma Y."/>
            <person name="Higashiura N."/>
            <person name="Hirakawa H."/>
            <person name="Matsushita K."/>
        </authorList>
    </citation>
    <scope>NUCLEOTIDE SEQUENCE [LARGE SCALE GENOMIC DNA]</scope>
    <source>
        <strain evidence="4">101 / DSM 11237</strain>
    </source>
</reference>
<dbReference type="GO" id="GO:0016757">
    <property type="term" value="F:glycosyltransferase activity"/>
    <property type="evidence" value="ECO:0007669"/>
    <property type="project" value="TreeGrafter"/>
</dbReference>
<dbReference type="RefSeq" id="WP_048879243.1">
    <property type="nucleotide sequence ID" value="NZ_BANC01000059.1"/>
</dbReference>
<gene>
    <name evidence="3" type="ORF">Aam_060_082</name>
</gene>
<dbReference type="Proteomes" id="UP000032668">
    <property type="component" value="Unassembled WGS sequence"/>
</dbReference>
<dbReference type="Pfam" id="PF13692">
    <property type="entry name" value="Glyco_trans_1_4"/>
    <property type="match status" value="1"/>
</dbReference>
<dbReference type="SUPFAM" id="SSF51294">
    <property type="entry name" value="Hedgehog/intein (Hint) domain"/>
    <property type="match status" value="1"/>
</dbReference>
<comment type="caution">
    <text evidence="3">The sequence shown here is derived from an EMBL/GenBank/DDBJ whole genome shotgun (WGS) entry which is preliminary data.</text>
</comment>
<dbReference type="GO" id="GO:0009103">
    <property type="term" value="P:lipopolysaccharide biosynthetic process"/>
    <property type="evidence" value="ECO:0007669"/>
    <property type="project" value="TreeGrafter"/>
</dbReference>
<protein>
    <submittedName>
        <fullName evidence="3">Outer membrane protein</fullName>
    </submittedName>
</protein>
<evidence type="ECO:0000313" key="4">
    <source>
        <dbReference type="Proteomes" id="UP000032668"/>
    </source>
</evidence>
<dbReference type="OrthoDB" id="9807209at2"/>
<dbReference type="InterPro" id="IPR028992">
    <property type="entry name" value="Hedgehog/Intein_dom"/>
</dbReference>
<keyword evidence="1" id="KW-0808">Transferase</keyword>
<name>A0A0D6PHK1_9PROT</name>
<dbReference type="PANTHER" id="PTHR46401:SF2">
    <property type="entry name" value="GLYCOSYLTRANSFERASE WBBK-RELATED"/>
    <property type="match status" value="1"/>
</dbReference>
<dbReference type="EMBL" id="BANC01000059">
    <property type="protein sequence ID" value="GAN80856.1"/>
    <property type="molecule type" value="Genomic_DNA"/>
</dbReference>
<dbReference type="InterPro" id="IPR036844">
    <property type="entry name" value="Hint_dom_sf"/>
</dbReference>
<keyword evidence="4" id="KW-1185">Reference proteome</keyword>
<sequence>MATTLDVTLSNTLIDSLTQGGDTASSVYAVYFDSASTVGTWTTLLANGTVNNGASVTISSSLGGESIPITLPDTMVSGKVYILVQSEANGSSTTSLPSIISTQSDINATNAATYDFGYDSAELNLSGTATDAGNLTSVVEYGLTMGMGVTYANGSSASVGYNISGDSLISQLSTAGGTITTYTSGPLANSISSVEPPTSASNWDSYVAAVSSLSGSIEISGFFNGATDANNVYHNAGYFAYTVNWASGTNGGTFWLDPVSSSQIRGTIEISATDLENSIYQTNGNATIWENGTIYTSINTGANDQWGTVLRQMVVGFNAGYYGTSGTPVNNQITASSVNLNDSYNWDPTYGFGQHLTGTVVSGYTYNGYAAVIGNNSNSYGYGYSDAQTAAYTAGGPLLSLAEPGTSTDVSTIGLTVFGASDTPTGYTTPTINNVVVPASGTYASDTVIGNASIALDFVTGGGKNPGVVLNPDATIVLGIMTSDGLGTPTFTNVTLDGASNGGLWHVWDISKTTTNGTISFEATAAGTAGATGQLTISGLPIAADTGNSAVSWYKVTEELSGASKTYNLYLTSNYVSSTTISSYTGASINAPTLINTSVNASVESGTITGTITNATLAGGSGGTWTVLGGTISSVEVNGVIINDVTLSSGTSATTGLIDGSLYNFTIDNQTVNGGTLTDGTISGSSLDGFSLSSGSITTGTVTAGMIVTNGSTQITGGTTVSSSSIVGATLTDVTLTGGIVTGASVNSGDISISSLPGSDVSYGTATSQVLIENPSYTNQSNAAGIDGLGTVNGESGTTAPQYTSYLTYNMAGSDGMASNPALMVENVASSGLSSAAVLTAPVAGTIMNGTFSALAGQTSLVSNTITSSAENLAFAWTGENSTTTSVASWISSNTNLVNGEDFVVITISSNNTVVTTTTATANIDGEWQTNTSLNLNPGTYNITMQDYQAVTNTSAGTVSLGAQLSQQSNVLTLIETGTPCFCPGTRILTDTGAMRVETLRIGDRVKTLSGVFRPIKWIGKRSYLGAFAAVNRNVWPIRISAGALGENMPERDLYVSPEHAMYLDRRLVQAKHLVNGRNVAVVEGRERIDYFHVELETHDIIFAEGTATESFVDCGNRSMFHNAEEFSTLYPQDRRAQWAFCAPMLEGGRRLTAIQRRILARAPQAVMSPMAEMHGVIDDASLVGVRGWAWIRGDSQTPVELEILDNGALIGTVLANEFRADLAEAGIGNGWHGFHLPFARPLEAHLPHAITVRAKSNGMLLSSAPSRIMPVTGADEAALHSLQAQLRIATSRAGNAAQTQNLLAMLTEETEQTKQRHASLLAQAGPMRKQRGQTSRQPARRALVIDDAWPRPDRNAGAQAIVSHMRALQKLGWHVSFIAKTGAMTDSAAIAQPEALDITCLTSPAITSIEEALARQAGQFELIYLHRISVAAPYIALAGHYQPRAKILYSVADLHHLRLARQAKVQNRPEVSRAARHMRQQELAAMAQASAVITHSNAEAAFLAQAGLNEHLIHVAPWGVRVQSKAAPARGRSGLIFVGHFAHEPNLDGLIWLVEQVMPLVQAEQPGIQLTVVGAGIPSGITARLKDRGVDLRGYVADLDPLYTQARLAVAPLRFGAGIKGKVLEAWAYGVPCVMSPVAAEGLPCTPVLAEAIGGEARSFADKILALYNNTPQSAVHVTEGRALLREHFSQKAVIMALSRALQPVETVHPLLPDTNRSGRIF</sequence>